<dbReference type="Pfam" id="PF03235">
    <property type="entry name" value="GmrSD_N"/>
    <property type="match status" value="1"/>
</dbReference>
<evidence type="ECO:0000313" key="2">
    <source>
        <dbReference type="EMBL" id="GAA1227998.1"/>
    </source>
</evidence>
<sequence length="382" mass="44010">MTELEINKLRNSTVSYLYAIRDEIDMSPSYQRQGAVWSLSKQQLLIDSLLNEFDIPKLYFHLFPTPRVGSNGKKMRYALVDGRQRLEAIFRFMENKFALDKDFVYLADESLNIGGLTFKEIMELHPGMLSRLQSTTLDVVSIRTDDLELIEELFSRLNEAVPLNAAEKRNAFGGPCPPAVRTLVMNDFFTSRLPFSNQRYRHLDLAAKFLYWEESLSQRRIVEPVRDAKKFRLDTFFKEMKEERDGAAQVLGFTDSCLQRQTSLAEIFIENDPLLASTGMVSLYYLLHQMRTNKGRPFPSRSHLREFDEDRRADIDPNDTEVTLGEYELLEFNRLSQSPNDGSALTYRLGVLDAYLRALESGTNPIVALGQWSRENQGKNAK</sequence>
<dbReference type="RefSeq" id="WP_343926823.1">
    <property type="nucleotide sequence ID" value="NZ_BAAAKW010000071.1"/>
</dbReference>
<dbReference type="InterPro" id="IPR004919">
    <property type="entry name" value="GmrSD_N"/>
</dbReference>
<dbReference type="PANTHER" id="PTHR39639:SF1">
    <property type="entry name" value="DUF262 DOMAIN-CONTAINING PROTEIN"/>
    <property type="match status" value="1"/>
</dbReference>
<comment type="caution">
    <text evidence="2">The sequence shown here is derived from an EMBL/GenBank/DDBJ whole genome shotgun (WGS) entry which is preliminary data.</text>
</comment>
<evidence type="ECO:0000259" key="1">
    <source>
        <dbReference type="Pfam" id="PF03235"/>
    </source>
</evidence>
<keyword evidence="3" id="KW-1185">Reference proteome</keyword>
<dbReference type="Proteomes" id="UP001500943">
    <property type="component" value="Unassembled WGS sequence"/>
</dbReference>
<accession>A0ABN1VZT0</accession>
<proteinExistence type="predicted"/>
<dbReference type="PANTHER" id="PTHR39639">
    <property type="entry name" value="CHROMOSOME 16, WHOLE GENOME SHOTGUN SEQUENCE"/>
    <property type="match status" value="1"/>
</dbReference>
<name>A0ABN1VZT0_9MICO</name>
<organism evidence="2 3">
    <name type="scientific">Rhodoglobus aureus</name>
    <dbReference type="NCBI Taxonomy" id="191497"/>
    <lineage>
        <taxon>Bacteria</taxon>
        <taxon>Bacillati</taxon>
        <taxon>Actinomycetota</taxon>
        <taxon>Actinomycetes</taxon>
        <taxon>Micrococcales</taxon>
        <taxon>Microbacteriaceae</taxon>
        <taxon>Rhodoglobus</taxon>
    </lineage>
</organism>
<dbReference type="EMBL" id="BAAAKW010000071">
    <property type="protein sequence ID" value="GAA1227998.1"/>
    <property type="molecule type" value="Genomic_DNA"/>
</dbReference>
<gene>
    <name evidence="2" type="ORF">GCM10009655_28280</name>
</gene>
<reference evidence="3" key="1">
    <citation type="journal article" date="2019" name="Int. J. Syst. Evol. Microbiol.">
        <title>The Global Catalogue of Microorganisms (GCM) 10K type strain sequencing project: providing services to taxonomists for standard genome sequencing and annotation.</title>
        <authorList>
            <consortium name="The Broad Institute Genomics Platform"/>
            <consortium name="The Broad Institute Genome Sequencing Center for Infectious Disease"/>
            <person name="Wu L."/>
            <person name="Ma J."/>
        </authorList>
    </citation>
    <scope>NUCLEOTIDE SEQUENCE [LARGE SCALE GENOMIC DNA]</scope>
    <source>
        <strain evidence="3">JCM 12762</strain>
    </source>
</reference>
<evidence type="ECO:0000313" key="3">
    <source>
        <dbReference type="Proteomes" id="UP001500943"/>
    </source>
</evidence>
<protein>
    <recommendedName>
        <fullName evidence="1">GmrSD restriction endonucleases N-terminal domain-containing protein</fullName>
    </recommendedName>
</protein>
<feature type="domain" description="GmrSD restriction endonucleases N-terminal" evidence="1">
    <location>
        <begin position="25"/>
        <end position="172"/>
    </location>
</feature>